<dbReference type="Gene3D" id="3.30.2170.10">
    <property type="entry name" value="archaeoglobus fulgidus dsm 4304 superfamily"/>
    <property type="match status" value="1"/>
</dbReference>
<dbReference type="PIRSF" id="PIRSF006380">
    <property type="entry name" value="UCP006380"/>
    <property type="match status" value="1"/>
</dbReference>
<dbReference type="HOGENOM" id="CLU_095956_1_0_2"/>
<keyword evidence="3" id="KW-1185">Reference proteome</keyword>
<dbReference type="EMBL" id="CP000743">
    <property type="protein sequence ID" value="ABR55754.1"/>
    <property type="molecule type" value="Genomic_DNA"/>
</dbReference>
<proteinExistence type="inferred from homology"/>
<sequence length="182" mass="20748">MNIKDEIGVIGIDDAPFNRMDKEAILIGTYIRGNKIIDGVYFKKINRDGLDSTEKIIEIVMGKHKTKINAIFLDGITFGGFNIANIYKIHEETGIPVIVVIDKMPNRQNMIEALKKHFKDGPIRISILKSFPKPEYLEGIYVQYIGIEKEHLRAIIKKTKLKSKIPECLRISHLIGRGFLDL</sequence>
<dbReference type="AlphaFoldDB" id="A6UTD2"/>
<evidence type="ECO:0000256" key="1">
    <source>
        <dbReference type="HAMAP-Rule" id="MF_00582"/>
    </source>
</evidence>
<gene>
    <name evidence="2" type="ordered locus">Maeo_0162</name>
</gene>
<dbReference type="Pfam" id="PF01949">
    <property type="entry name" value="Endo_dU"/>
    <property type="match status" value="1"/>
</dbReference>
<comment type="similarity">
    <text evidence="1">Belongs to the UPF0215 family.</text>
</comment>
<dbReference type="GeneID" id="5327736"/>
<organism evidence="2 3">
    <name type="scientific">Methanococcus aeolicus (strain ATCC BAA-1280 / DSM 17508 / OCM 812 / Nankai-3)</name>
    <dbReference type="NCBI Taxonomy" id="419665"/>
    <lineage>
        <taxon>Archaea</taxon>
        <taxon>Methanobacteriati</taxon>
        <taxon>Methanobacteriota</taxon>
        <taxon>Methanomada group</taxon>
        <taxon>Methanococci</taxon>
        <taxon>Methanococcales</taxon>
        <taxon>Methanococcaceae</taxon>
        <taxon>Methanococcus</taxon>
    </lineage>
</organism>
<dbReference type="Proteomes" id="UP000001106">
    <property type="component" value="Chromosome"/>
</dbReference>
<evidence type="ECO:0000313" key="3">
    <source>
        <dbReference type="Proteomes" id="UP000001106"/>
    </source>
</evidence>
<dbReference type="KEGG" id="mae:Maeo_0162"/>
<accession>A6UTD2</accession>
<dbReference type="RefSeq" id="WP_011972886.1">
    <property type="nucleotide sequence ID" value="NC_009635.1"/>
</dbReference>
<dbReference type="STRING" id="419665.Maeo_0162"/>
<dbReference type="PANTHER" id="PTHR39518:SF2">
    <property type="entry name" value="UPF0215 PROTEIN MJ1150"/>
    <property type="match status" value="1"/>
</dbReference>
<protein>
    <recommendedName>
        <fullName evidence="1">UPF0215 protein Maeo_0162</fullName>
    </recommendedName>
</protein>
<dbReference type="eggNOG" id="arCOG00928">
    <property type="taxonomic scope" value="Archaea"/>
</dbReference>
<dbReference type="HAMAP" id="MF_00582">
    <property type="entry name" value="UPF0215"/>
    <property type="match status" value="1"/>
</dbReference>
<dbReference type="PANTHER" id="PTHR39518">
    <property type="entry name" value="UPF0215 PROTEIN MJ1150"/>
    <property type="match status" value="1"/>
</dbReference>
<name>A6UTD2_META3</name>
<reference evidence="2" key="1">
    <citation type="submission" date="2007-06" db="EMBL/GenBank/DDBJ databases">
        <title>Complete sequence of Methanococcus aeolicus Nankai-3.</title>
        <authorList>
            <consortium name="US DOE Joint Genome Institute"/>
            <person name="Copeland A."/>
            <person name="Lucas S."/>
            <person name="Lapidus A."/>
            <person name="Barry K."/>
            <person name="Glavina del Rio T."/>
            <person name="Dalin E."/>
            <person name="Tice H."/>
            <person name="Pitluck S."/>
            <person name="Chain P."/>
            <person name="Malfatti S."/>
            <person name="Shin M."/>
            <person name="Vergez L."/>
            <person name="Schmutz J."/>
            <person name="Larimer F."/>
            <person name="Land M."/>
            <person name="Hauser L."/>
            <person name="Kyrpides N."/>
            <person name="Lykidis A."/>
            <person name="Sieprawska-Lupa M."/>
            <person name="Whitman W.B."/>
            <person name="Richardson P."/>
        </authorList>
    </citation>
    <scope>NUCLEOTIDE SEQUENCE [LARGE SCALE GENOMIC DNA]</scope>
    <source>
        <strain evidence="2">Nankai-3</strain>
    </source>
</reference>
<dbReference type="InterPro" id="IPR002802">
    <property type="entry name" value="Endo_dU"/>
</dbReference>
<evidence type="ECO:0000313" key="2">
    <source>
        <dbReference type="EMBL" id="ABR55754.1"/>
    </source>
</evidence>